<proteinExistence type="predicted"/>
<accession>A0A974D4K1</accession>
<name>A0A974D4K1_XENLA</name>
<evidence type="ECO:0000313" key="2">
    <source>
        <dbReference type="Proteomes" id="UP000694892"/>
    </source>
</evidence>
<evidence type="ECO:0000313" key="1">
    <source>
        <dbReference type="EMBL" id="OCT84177.1"/>
    </source>
</evidence>
<gene>
    <name evidence="1" type="ORF">XELAEV_18022318mg</name>
</gene>
<dbReference type="AlphaFoldDB" id="A0A974D4K1"/>
<dbReference type="EMBL" id="CM004472">
    <property type="protein sequence ID" value="OCT84177.1"/>
    <property type="molecule type" value="Genomic_DNA"/>
</dbReference>
<reference evidence="2" key="1">
    <citation type="journal article" date="2016" name="Nature">
        <title>Genome evolution in the allotetraploid frog Xenopus laevis.</title>
        <authorList>
            <person name="Session A.M."/>
            <person name="Uno Y."/>
            <person name="Kwon T."/>
            <person name="Chapman J.A."/>
            <person name="Toyoda A."/>
            <person name="Takahashi S."/>
            <person name="Fukui A."/>
            <person name="Hikosaka A."/>
            <person name="Suzuki A."/>
            <person name="Kondo M."/>
            <person name="van Heeringen S.J."/>
            <person name="Quigley I."/>
            <person name="Heinz S."/>
            <person name="Ogino H."/>
            <person name="Ochi H."/>
            <person name="Hellsten U."/>
            <person name="Lyons J.B."/>
            <person name="Simakov O."/>
            <person name="Putnam N."/>
            <person name="Stites J."/>
            <person name="Kuroki Y."/>
            <person name="Tanaka T."/>
            <person name="Michiue T."/>
            <person name="Watanabe M."/>
            <person name="Bogdanovic O."/>
            <person name="Lister R."/>
            <person name="Georgiou G."/>
            <person name="Paranjpe S.S."/>
            <person name="van Kruijsbergen I."/>
            <person name="Shu S."/>
            <person name="Carlson J."/>
            <person name="Kinoshita T."/>
            <person name="Ohta Y."/>
            <person name="Mawaribuchi S."/>
            <person name="Jenkins J."/>
            <person name="Grimwood J."/>
            <person name="Schmutz J."/>
            <person name="Mitros T."/>
            <person name="Mozaffari S.V."/>
            <person name="Suzuki Y."/>
            <person name="Haramoto Y."/>
            <person name="Yamamoto T.S."/>
            <person name="Takagi C."/>
            <person name="Heald R."/>
            <person name="Miller K."/>
            <person name="Haudenschild C."/>
            <person name="Kitzman J."/>
            <person name="Nakayama T."/>
            <person name="Izutsu Y."/>
            <person name="Robert J."/>
            <person name="Fortriede J."/>
            <person name="Burns K."/>
            <person name="Lotay V."/>
            <person name="Karimi K."/>
            <person name="Yasuoka Y."/>
            <person name="Dichmann D.S."/>
            <person name="Flajnik M.F."/>
            <person name="Houston D.W."/>
            <person name="Shendure J."/>
            <person name="DuPasquier L."/>
            <person name="Vize P.D."/>
            <person name="Zorn A.M."/>
            <person name="Ito M."/>
            <person name="Marcotte E.M."/>
            <person name="Wallingford J.B."/>
            <person name="Ito Y."/>
            <person name="Asashima M."/>
            <person name="Ueno N."/>
            <person name="Matsuda Y."/>
            <person name="Veenstra G.J."/>
            <person name="Fujiyama A."/>
            <person name="Harland R.M."/>
            <person name="Taira M."/>
            <person name="Rokhsar D.S."/>
        </authorList>
    </citation>
    <scope>NUCLEOTIDE SEQUENCE [LARGE SCALE GENOMIC DNA]</scope>
    <source>
        <strain evidence="2">J</strain>
    </source>
</reference>
<protein>
    <submittedName>
        <fullName evidence="1">Uncharacterized protein</fullName>
    </submittedName>
</protein>
<dbReference type="Proteomes" id="UP000694892">
    <property type="component" value="Chromosome 4L"/>
</dbReference>
<organism evidence="1 2">
    <name type="scientific">Xenopus laevis</name>
    <name type="common">African clawed frog</name>
    <dbReference type="NCBI Taxonomy" id="8355"/>
    <lineage>
        <taxon>Eukaryota</taxon>
        <taxon>Metazoa</taxon>
        <taxon>Chordata</taxon>
        <taxon>Craniata</taxon>
        <taxon>Vertebrata</taxon>
        <taxon>Euteleostomi</taxon>
        <taxon>Amphibia</taxon>
        <taxon>Batrachia</taxon>
        <taxon>Anura</taxon>
        <taxon>Pipoidea</taxon>
        <taxon>Pipidae</taxon>
        <taxon>Xenopodinae</taxon>
        <taxon>Xenopus</taxon>
        <taxon>Xenopus</taxon>
    </lineage>
</organism>
<sequence>MLRMYEVLGSIPSISRILYMNNTQNLPNPIRQLKLHCNKDHLASLVFKHVEFVPYPSGQSPFDPPGSNAYNL</sequence>